<evidence type="ECO:0000256" key="2">
    <source>
        <dbReference type="ARBA" id="ARBA00023125"/>
    </source>
</evidence>
<accession>A0A4D7CVC6</accession>
<dbReference type="PROSITE" id="PS50949">
    <property type="entry name" value="HTH_GNTR"/>
    <property type="match status" value="1"/>
</dbReference>
<dbReference type="InterPro" id="IPR036390">
    <property type="entry name" value="WH_DNA-bd_sf"/>
</dbReference>
<dbReference type="EMBL" id="CP039712">
    <property type="protein sequence ID" value="QCI87364.1"/>
    <property type="molecule type" value="Genomic_DNA"/>
</dbReference>
<dbReference type="InterPro" id="IPR000524">
    <property type="entry name" value="Tscrpt_reg_HTH_GntR"/>
</dbReference>
<dbReference type="GO" id="GO:0003700">
    <property type="term" value="F:DNA-binding transcription factor activity"/>
    <property type="evidence" value="ECO:0007669"/>
    <property type="project" value="InterPro"/>
</dbReference>
<dbReference type="PRINTS" id="PR00035">
    <property type="entry name" value="HTHGNTR"/>
</dbReference>
<dbReference type="KEGG" id="vao:FA707_04935"/>
<sequence length="124" mass="14051">MSRKPLYEQVVYGIKQDILLGIIEADEKLPSVRELASQLLINPNTISKAYKQLEAEGVIMTIRGKGTFVARQETAQRDERKVESIKAKMKEVVIEAIYQNVEETELISWIKDIVSENGGMRNEG</sequence>
<keyword evidence="2" id="KW-0238">DNA-binding</keyword>
<evidence type="ECO:0000256" key="3">
    <source>
        <dbReference type="ARBA" id="ARBA00023163"/>
    </source>
</evidence>
<dbReference type="CDD" id="cd07377">
    <property type="entry name" value="WHTH_GntR"/>
    <property type="match status" value="1"/>
</dbReference>
<dbReference type="PANTHER" id="PTHR38445:SF9">
    <property type="entry name" value="HTH-TYPE TRANSCRIPTIONAL REPRESSOR YTRA"/>
    <property type="match status" value="1"/>
</dbReference>
<evidence type="ECO:0000313" key="4">
    <source>
        <dbReference type="EMBL" id="QCI87364.1"/>
    </source>
</evidence>
<dbReference type="Proteomes" id="UP000298615">
    <property type="component" value="Chromosome"/>
</dbReference>
<proteinExistence type="predicted"/>
<reference evidence="4 5" key="1">
    <citation type="submission" date="2019-04" db="EMBL/GenBank/DDBJ databases">
        <title>Vagococcus sp. nov., isolated from faeces of yaks (Bos grunniens).</title>
        <authorList>
            <person name="Ge Y."/>
        </authorList>
    </citation>
    <scope>NUCLEOTIDE SEQUENCE [LARGE SCALE GENOMIC DNA]</scope>
    <source>
        <strain evidence="4 5">MN-17</strain>
    </source>
</reference>
<gene>
    <name evidence="4" type="ORF">FA707_04935</name>
</gene>
<dbReference type="SUPFAM" id="SSF46785">
    <property type="entry name" value="Winged helix' DNA-binding domain"/>
    <property type="match status" value="1"/>
</dbReference>
<dbReference type="SMART" id="SM00345">
    <property type="entry name" value="HTH_GNTR"/>
    <property type="match status" value="1"/>
</dbReference>
<keyword evidence="1" id="KW-0805">Transcription regulation</keyword>
<protein>
    <submittedName>
        <fullName evidence="4">GntR family transcriptional regulator</fullName>
    </submittedName>
</protein>
<dbReference type="PANTHER" id="PTHR38445">
    <property type="entry name" value="HTH-TYPE TRANSCRIPTIONAL REPRESSOR YTRA"/>
    <property type="match status" value="1"/>
</dbReference>
<dbReference type="AlphaFoldDB" id="A0A4D7CVC6"/>
<name>A0A4D7CVC6_9ENTE</name>
<evidence type="ECO:0000256" key="1">
    <source>
        <dbReference type="ARBA" id="ARBA00023015"/>
    </source>
</evidence>
<dbReference type="Gene3D" id="1.10.10.10">
    <property type="entry name" value="Winged helix-like DNA-binding domain superfamily/Winged helix DNA-binding domain"/>
    <property type="match status" value="1"/>
</dbReference>
<keyword evidence="3" id="KW-0804">Transcription</keyword>
<organism evidence="4 5">
    <name type="scientific">Vagococcus zengguangii</name>
    <dbReference type="NCBI Taxonomy" id="2571750"/>
    <lineage>
        <taxon>Bacteria</taxon>
        <taxon>Bacillati</taxon>
        <taxon>Bacillota</taxon>
        <taxon>Bacilli</taxon>
        <taxon>Lactobacillales</taxon>
        <taxon>Enterococcaceae</taxon>
        <taxon>Vagococcus</taxon>
    </lineage>
</organism>
<dbReference type="GO" id="GO:0003677">
    <property type="term" value="F:DNA binding"/>
    <property type="evidence" value="ECO:0007669"/>
    <property type="project" value="UniProtKB-KW"/>
</dbReference>
<evidence type="ECO:0000313" key="5">
    <source>
        <dbReference type="Proteomes" id="UP000298615"/>
    </source>
</evidence>
<keyword evidence="5" id="KW-1185">Reference proteome</keyword>
<dbReference type="Pfam" id="PF00392">
    <property type="entry name" value="GntR"/>
    <property type="match status" value="1"/>
</dbReference>
<dbReference type="InterPro" id="IPR036388">
    <property type="entry name" value="WH-like_DNA-bd_sf"/>
</dbReference>
<dbReference type="OrthoDB" id="362473at2"/>